<evidence type="ECO:0000313" key="2">
    <source>
        <dbReference type="Proteomes" id="UP000006701"/>
    </source>
</evidence>
<reference evidence="1 2" key="1">
    <citation type="journal article" date="2008" name="PLoS Genet.">
        <title>Genomic islands in the pathogenic filamentous fungus Aspergillus fumigatus.</title>
        <authorList>
            <person name="Fedorova N.D."/>
            <person name="Khaldi N."/>
            <person name="Joardar V.S."/>
            <person name="Maiti R."/>
            <person name="Amedeo P."/>
            <person name="Anderson M.J."/>
            <person name="Crabtree J."/>
            <person name="Silva J.C."/>
            <person name="Badger J.H."/>
            <person name="Albarraq A."/>
            <person name="Angiuoli S."/>
            <person name="Bussey H."/>
            <person name="Bowyer P."/>
            <person name="Cotty P.J."/>
            <person name="Dyer P.S."/>
            <person name="Egan A."/>
            <person name="Galens K."/>
            <person name="Fraser-Liggett C.M."/>
            <person name="Haas B.J."/>
            <person name="Inman J.M."/>
            <person name="Kent R."/>
            <person name="Lemieux S."/>
            <person name="Malavazi I."/>
            <person name="Orvis J."/>
            <person name="Roemer T."/>
            <person name="Ronning C.M."/>
            <person name="Sundaram J.P."/>
            <person name="Sutton G."/>
            <person name="Turner G."/>
            <person name="Venter J.C."/>
            <person name="White O.R."/>
            <person name="Whitty B.R."/>
            <person name="Youngman P."/>
            <person name="Wolfe K.H."/>
            <person name="Goldman G.H."/>
            <person name="Wortman J.R."/>
            <person name="Jiang B."/>
            <person name="Denning D.W."/>
            <person name="Nierman W.C."/>
        </authorList>
    </citation>
    <scope>NUCLEOTIDE SEQUENCE [LARGE SCALE GENOMIC DNA]</scope>
    <source>
        <strain evidence="2">ATCC 1007 / CBS 513.65 / DSM 816 / NCTC 3887 / NRRL 1</strain>
    </source>
</reference>
<evidence type="ECO:0000313" key="1">
    <source>
        <dbReference type="EMBL" id="EAW11111.1"/>
    </source>
</evidence>
<gene>
    <name evidence="1" type="ORF">ACLA_067500</name>
</gene>
<dbReference type="RefSeq" id="XP_001272537.1">
    <property type="nucleotide sequence ID" value="XM_001272536.1"/>
</dbReference>
<name>A1CGN1_ASPCL</name>
<dbReference type="GeneID" id="4704670"/>
<dbReference type="HOGENOM" id="CLU_3124686_0_0_1"/>
<protein>
    <submittedName>
        <fullName evidence="1">Uncharacterized protein</fullName>
    </submittedName>
</protein>
<dbReference type="Proteomes" id="UP000006701">
    <property type="component" value="Unassembled WGS sequence"/>
</dbReference>
<dbReference type="AlphaFoldDB" id="A1CGN1"/>
<keyword evidence="2" id="KW-1185">Reference proteome</keyword>
<dbReference type="KEGG" id="act:ACLA_067500"/>
<organism evidence="1 2">
    <name type="scientific">Aspergillus clavatus (strain ATCC 1007 / CBS 513.65 / DSM 816 / NCTC 3887 / NRRL 1 / QM 1276 / 107)</name>
    <dbReference type="NCBI Taxonomy" id="344612"/>
    <lineage>
        <taxon>Eukaryota</taxon>
        <taxon>Fungi</taxon>
        <taxon>Dikarya</taxon>
        <taxon>Ascomycota</taxon>
        <taxon>Pezizomycotina</taxon>
        <taxon>Eurotiomycetes</taxon>
        <taxon>Eurotiomycetidae</taxon>
        <taxon>Eurotiales</taxon>
        <taxon>Aspergillaceae</taxon>
        <taxon>Aspergillus</taxon>
        <taxon>Aspergillus subgen. Fumigati</taxon>
    </lineage>
</organism>
<sequence length="50" mass="5533">MHHAGLSAQFSNFLGNTAKISPDLILLPPVGKHIPQRVREDLKIIAARFI</sequence>
<accession>A1CGN1</accession>
<dbReference type="VEuPathDB" id="FungiDB:ACLA_067500"/>
<proteinExistence type="predicted"/>
<dbReference type="EMBL" id="DS027053">
    <property type="protein sequence ID" value="EAW11111.1"/>
    <property type="molecule type" value="Genomic_DNA"/>
</dbReference>